<protein>
    <submittedName>
        <fullName evidence="7">FAD-dependent oxidoreductase</fullName>
    </submittedName>
</protein>
<organism evidence="7 8">
    <name type="scientific">Neglectibacter timonensis</name>
    <dbReference type="NCBI Taxonomy" id="1776382"/>
    <lineage>
        <taxon>Bacteria</taxon>
        <taxon>Bacillati</taxon>
        <taxon>Bacillota</taxon>
        <taxon>Clostridia</taxon>
        <taxon>Eubacteriales</taxon>
        <taxon>Oscillospiraceae</taxon>
        <taxon>Neglectibacter</taxon>
    </lineage>
</organism>
<dbReference type="Pfam" id="PF02852">
    <property type="entry name" value="Pyr_redox_dim"/>
    <property type="match status" value="1"/>
</dbReference>
<keyword evidence="3" id="KW-0285">Flavoprotein</keyword>
<evidence type="ECO:0000259" key="5">
    <source>
        <dbReference type="Pfam" id="PF02852"/>
    </source>
</evidence>
<evidence type="ECO:0000313" key="7">
    <source>
        <dbReference type="EMBL" id="MCQ4841342.1"/>
    </source>
</evidence>
<reference evidence="7 8" key="1">
    <citation type="submission" date="2022-06" db="EMBL/GenBank/DDBJ databases">
        <title>Isolation of gut microbiota from human fecal samples.</title>
        <authorList>
            <person name="Pamer E.G."/>
            <person name="Barat B."/>
            <person name="Waligurski E."/>
            <person name="Medina S."/>
            <person name="Paddock L."/>
            <person name="Mostad J."/>
        </authorList>
    </citation>
    <scope>NUCLEOTIDE SEQUENCE [LARGE SCALE GENOMIC DNA]</scope>
    <source>
        <strain evidence="7 8">DFI.9.73</strain>
    </source>
</reference>
<evidence type="ECO:0000256" key="4">
    <source>
        <dbReference type="ARBA" id="ARBA00022827"/>
    </source>
</evidence>
<name>A0ABT1S327_9FIRM</name>
<comment type="similarity">
    <text evidence="2">Belongs to the class-I pyridine nucleotide-disulfide oxidoreductase family.</text>
</comment>
<dbReference type="InterPro" id="IPR023753">
    <property type="entry name" value="FAD/NAD-binding_dom"/>
</dbReference>
<dbReference type="RefSeq" id="WP_256192309.1">
    <property type="nucleotide sequence ID" value="NZ_CATZHN010000002.1"/>
</dbReference>
<feature type="domain" description="Pyridine nucleotide-disulphide oxidoreductase dimerisation" evidence="5">
    <location>
        <begin position="343"/>
        <end position="450"/>
    </location>
</feature>
<evidence type="ECO:0000313" key="8">
    <source>
        <dbReference type="Proteomes" id="UP001524473"/>
    </source>
</evidence>
<keyword evidence="4" id="KW-0274">FAD</keyword>
<evidence type="ECO:0000256" key="1">
    <source>
        <dbReference type="ARBA" id="ARBA00001974"/>
    </source>
</evidence>
<evidence type="ECO:0000259" key="6">
    <source>
        <dbReference type="Pfam" id="PF07992"/>
    </source>
</evidence>
<dbReference type="PANTHER" id="PTHR43014">
    <property type="entry name" value="MERCURIC REDUCTASE"/>
    <property type="match status" value="1"/>
</dbReference>
<dbReference type="PIRSF" id="PIRSF000350">
    <property type="entry name" value="Mercury_reductase_MerA"/>
    <property type="match status" value="1"/>
</dbReference>
<dbReference type="InterPro" id="IPR004099">
    <property type="entry name" value="Pyr_nucl-diS_OxRdtase_dimer"/>
</dbReference>
<dbReference type="Gene3D" id="3.30.390.30">
    <property type="match status" value="1"/>
</dbReference>
<evidence type="ECO:0000256" key="2">
    <source>
        <dbReference type="ARBA" id="ARBA00007532"/>
    </source>
</evidence>
<dbReference type="InterPro" id="IPR036188">
    <property type="entry name" value="FAD/NAD-bd_sf"/>
</dbReference>
<proteinExistence type="inferred from homology"/>
<accession>A0ABT1S327</accession>
<gene>
    <name evidence="7" type="ORF">NE695_15625</name>
</gene>
<evidence type="ECO:0000256" key="3">
    <source>
        <dbReference type="ARBA" id="ARBA00022630"/>
    </source>
</evidence>
<dbReference type="SUPFAM" id="SSF51905">
    <property type="entry name" value="FAD/NAD(P)-binding domain"/>
    <property type="match status" value="1"/>
</dbReference>
<dbReference type="SUPFAM" id="SSF55424">
    <property type="entry name" value="FAD/NAD-linked reductases, dimerisation (C-terminal) domain"/>
    <property type="match status" value="1"/>
</dbReference>
<dbReference type="Pfam" id="PF07992">
    <property type="entry name" value="Pyr_redox_2"/>
    <property type="match status" value="1"/>
</dbReference>
<comment type="caution">
    <text evidence="7">The sequence shown here is derived from an EMBL/GenBank/DDBJ whole genome shotgun (WGS) entry which is preliminary data.</text>
</comment>
<dbReference type="Gene3D" id="3.50.50.60">
    <property type="entry name" value="FAD/NAD(P)-binding domain"/>
    <property type="match status" value="2"/>
</dbReference>
<dbReference type="EMBL" id="JANFZH010000045">
    <property type="protein sequence ID" value="MCQ4841342.1"/>
    <property type="molecule type" value="Genomic_DNA"/>
</dbReference>
<dbReference type="PRINTS" id="PR00411">
    <property type="entry name" value="PNDRDTASEI"/>
</dbReference>
<dbReference type="Proteomes" id="UP001524473">
    <property type="component" value="Unassembled WGS sequence"/>
</dbReference>
<dbReference type="InterPro" id="IPR001100">
    <property type="entry name" value="Pyr_nuc-diS_OxRdtase"/>
</dbReference>
<dbReference type="InterPro" id="IPR016156">
    <property type="entry name" value="FAD/NAD-linked_Rdtase_dimer_sf"/>
</dbReference>
<keyword evidence="8" id="KW-1185">Reference proteome</keyword>
<dbReference type="PANTHER" id="PTHR43014:SF4">
    <property type="entry name" value="PYRIDINE NUCLEOTIDE-DISULFIDE OXIDOREDUCTASE RCLA-RELATED"/>
    <property type="match status" value="1"/>
</dbReference>
<comment type="cofactor">
    <cofactor evidence="1">
        <name>FAD</name>
        <dbReference type="ChEBI" id="CHEBI:57692"/>
    </cofactor>
</comment>
<feature type="domain" description="FAD/NAD(P)-binding" evidence="6">
    <location>
        <begin position="7"/>
        <end position="316"/>
    </location>
</feature>
<sequence length="456" mass="49559">MKKFENMIIGFGKGGKTLAGVLAAAGQSVALIEKSPLMYGGTCINVACIPSKALEHSARFSQAQGGTFQERAVRYRTAIWEKRELTAALRQKNLEKAVSAGVKVILGTAAFLDDHRIRLEKADGTEEVLWGERIFINTGARPFLPPVDGLQSSRFVYTSETMMELETLPGKLVIIGGGYIGLEFASYYRNFGSDVVVLQDSDIFLPREDAEIAAAVLENLEARGIQVLRGIQVQRIRDREDGADLTVRTEYGERKLSCNAVLVATGRRPNLQELHPEAAGIELTAYGAVKTDEHLRTNVPHIWAMGDVAGGLQFTYISLDDSRIVKSQLLGDGSRTTENRGAIPYSVFLDPPLSRVGLTEAEAVKKGHAVKVARLPAAAVPKAKVLRQTNGLLKAIVDAETGQLLGAHLFCAESQELINLLKLAIDAGIPYTELRDAVYTHPTMSEALNDLFTAVT</sequence>
<dbReference type="PRINTS" id="PR00368">
    <property type="entry name" value="FADPNR"/>
</dbReference>